<evidence type="ECO:0000313" key="2">
    <source>
        <dbReference type="EMBL" id="KAI5073395.1"/>
    </source>
</evidence>
<evidence type="ECO:0000256" key="1">
    <source>
        <dbReference type="SAM" id="SignalP"/>
    </source>
</evidence>
<dbReference type="Proteomes" id="UP000886520">
    <property type="component" value="Chromosome 11"/>
</dbReference>
<feature type="chain" id="PRO_5038603218" evidence="1">
    <location>
        <begin position="28"/>
        <end position="166"/>
    </location>
</feature>
<keyword evidence="1" id="KW-0732">Signal</keyword>
<accession>A0A9D4USR1</accession>
<sequence length="166" mass="18424">MLNSRSFFFIYLVLSLSTSSLIPQINGCQVACLLLLRSNQECWQGKALIHRPYQIVCQEHHAQRSNAATLTRRSLIILTNTALLGASLHLAPAAALAADGKPKYFTNLEEAREEGERRREQKERAEGPIVTLPSGVKFRELHPGSDETVSIGQLCSVSYTIYKLNG</sequence>
<comment type="caution">
    <text evidence="2">The sequence shown here is derived from an EMBL/GenBank/DDBJ whole genome shotgun (WGS) entry which is preliminary data.</text>
</comment>
<dbReference type="AlphaFoldDB" id="A0A9D4USR1"/>
<protein>
    <submittedName>
        <fullName evidence="2">Uncharacterized protein</fullName>
    </submittedName>
</protein>
<feature type="signal peptide" evidence="1">
    <location>
        <begin position="1"/>
        <end position="27"/>
    </location>
</feature>
<proteinExistence type="predicted"/>
<dbReference type="EMBL" id="JABFUD020000011">
    <property type="protein sequence ID" value="KAI5073395.1"/>
    <property type="molecule type" value="Genomic_DNA"/>
</dbReference>
<dbReference type="OrthoDB" id="1902587at2759"/>
<evidence type="ECO:0000313" key="3">
    <source>
        <dbReference type="Proteomes" id="UP000886520"/>
    </source>
</evidence>
<keyword evidence="3" id="KW-1185">Reference proteome</keyword>
<name>A0A9D4USR1_ADICA</name>
<gene>
    <name evidence="2" type="ORF">GOP47_0011408</name>
</gene>
<reference evidence="2" key="1">
    <citation type="submission" date="2021-01" db="EMBL/GenBank/DDBJ databases">
        <title>Adiantum capillus-veneris genome.</title>
        <authorList>
            <person name="Fang Y."/>
            <person name="Liao Q."/>
        </authorList>
    </citation>
    <scope>NUCLEOTIDE SEQUENCE</scope>
    <source>
        <strain evidence="2">H3</strain>
        <tissue evidence="2">Leaf</tissue>
    </source>
</reference>
<organism evidence="2 3">
    <name type="scientific">Adiantum capillus-veneris</name>
    <name type="common">Maidenhair fern</name>
    <dbReference type="NCBI Taxonomy" id="13818"/>
    <lineage>
        <taxon>Eukaryota</taxon>
        <taxon>Viridiplantae</taxon>
        <taxon>Streptophyta</taxon>
        <taxon>Embryophyta</taxon>
        <taxon>Tracheophyta</taxon>
        <taxon>Polypodiopsida</taxon>
        <taxon>Polypodiidae</taxon>
        <taxon>Polypodiales</taxon>
        <taxon>Pteridineae</taxon>
        <taxon>Pteridaceae</taxon>
        <taxon>Vittarioideae</taxon>
        <taxon>Adiantum</taxon>
    </lineage>
</organism>